<evidence type="ECO:0000313" key="3">
    <source>
        <dbReference type="EMBL" id="TXG53122.1"/>
    </source>
</evidence>
<feature type="compositionally biased region" description="Polar residues" evidence="1">
    <location>
        <begin position="528"/>
        <end position="540"/>
    </location>
</feature>
<dbReference type="Pfam" id="PF14392">
    <property type="entry name" value="zf-CCHC_4"/>
    <property type="match status" value="1"/>
</dbReference>
<evidence type="ECO:0000256" key="1">
    <source>
        <dbReference type="SAM" id="MobiDB-lite"/>
    </source>
</evidence>
<dbReference type="AlphaFoldDB" id="A0A5C7H9A9"/>
<dbReference type="InterPro" id="IPR025836">
    <property type="entry name" value="Zn_knuckle_CX2CX4HX4C"/>
</dbReference>
<sequence>MMKTLGSTLRVSWCRRLNNLYVELWGKLTEDLTAVEENIAVDENVEEEINATNLAIFDDNVADFVDGNTELLEIEKDVLNLVVTMIGQVFNNEEHFKEVLQDYVIQEGFKMDRSSSWLLSFLYEMSAVHISQLYEGLSLADEDEAVCEIAEEVIQYEVDNVDKCLVGKVLSGKKVNIDAFKDRNWVWHRGPWHFGKSLIVLEKLEVSGNISKLGFNRADFWVQIHDIPIMCMNRRTARWLAEQIREVVEIFSESRECWGKYMRVKVKLDIYKPLKRWLRLKLGKYEKVTMVGLKYERLSEFYFTYGRIGHGNKECLDEEARKAALEGLLTKFGFWLIATIFEKFQNRSNSQTNKSSSERGKSLEGSRETEGDGSLIRRSNFLAPQKSDSGSLSMAAKTIGKELQQDNLITIETGSSKVDEMCVDGLGSGSVSCSRVLCLPNSEPISGPINSCEIQEDPDPVSLQIGVRPIKEENFIEVDSVVKPRQQEISNTLLLNVCKSNRKISKGSNSSTSTAKGTTPARKGKSPMKTQPSSILSLDNQPHKKSSQNQEEGLGCKRKVVFDLMEKDTRDQKKRKEYNSGIRKMDIGGAC</sequence>
<organism evidence="3 4">
    <name type="scientific">Acer yangbiense</name>
    <dbReference type="NCBI Taxonomy" id="1000413"/>
    <lineage>
        <taxon>Eukaryota</taxon>
        <taxon>Viridiplantae</taxon>
        <taxon>Streptophyta</taxon>
        <taxon>Embryophyta</taxon>
        <taxon>Tracheophyta</taxon>
        <taxon>Spermatophyta</taxon>
        <taxon>Magnoliopsida</taxon>
        <taxon>eudicotyledons</taxon>
        <taxon>Gunneridae</taxon>
        <taxon>Pentapetalae</taxon>
        <taxon>rosids</taxon>
        <taxon>malvids</taxon>
        <taxon>Sapindales</taxon>
        <taxon>Sapindaceae</taxon>
        <taxon>Hippocastanoideae</taxon>
        <taxon>Acereae</taxon>
        <taxon>Acer</taxon>
    </lineage>
</organism>
<dbReference type="EMBL" id="VAHF01000010">
    <property type="protein sequence ID" value="TXG53122.1"/>
    <property type="molecule type" value="Genomic_DNA"/>
</dbReference>
<dbReference type="PANTHER" id="PTHR31286">
    <property type="entry name" value="GLYCINE-RICH CELL WALL STRUCTURAL PROTEIN 1.8-LIKE"/>
    <property type="match status" value="1"/>
</dbReference>
<gene>
    <name evidence="3" type="ORF">EZV62_022291</name>
</gene>
<dbReference type="PANTHER" id="PTHR31286:SF167">
    <property type="entry name" value="OS09G0268800 PROTEIN"/>
    <property type="match status" value="1"/>
</dbReference>
<name>A0A5C7H9A9_9ROSI</name>
<dbReference type="OrthoDB" id="1938170at2759"/>
<keyword evidence="4" id="KW-1185">Reference proteome</keyword>
<feature type="compositionally biased region" description="Basic and acidic residues" evidence="1">
    <location>
        <begin position="356"/>
        <end position="370"/>
    </location>
</feature>
<feature type="region of interest" description="Disordered" evidence="1">
    <location>
        <begin position="504"/>
        <end position="558"/>
    </location>
</feature>
<dbReference type="InterPro" id="IPR040256">
    <property type="entry name" value="At4g02000-like"/>
</dbReference>
<evidence type="ECO:0000313" key="4">
    <source>
        <dbReference type="Proteomes" id="UP000323000"/>
    </source>
</evidence>
<proteinExistence type="predicted"/>
<accession>A0A5C7H9A9</accession>
<feature type="domain" description="Zinc knuckle CX2CX4HX4C" evidence="2">
    <location>
        <begin position="268"/>
        <end position="316"/>
    </location>
</feature>
<feature type="region of interest" description="Disordered" evidence="1">
    <location>
        <begin position="349"/>
        <end position="389"/>
    </location>
</feature>
<comment type="caution">
    <text evidence="3">The sequence shown here is derived from an EMBL/GenBank/DDBJ whole genome shotgun (WGS) entry which is preliminary data.</text>
</comment>
<reference evidence="4" key="1">
    <citation type="journal article" date="2019" name="Gigascience">
        <title>De novo genome assembly of the endangered Acer yangbiense, a plant species with extremely small populations endemic to Yunnan Province, China.</title>
        <authorList>
            <person name="Yang J."/>
            <person name="Wariss H.M."/>
            <person name="Tao L."/>
            <person name="Zhang R."/>
            <person name="Yun Q."/>
            <person name="Hollingsworth P."/>
            <person name="Dao Z."/>
            <person name="Luo G."/>
            <person name="Guo H."/>
            <person name="Ma Y."/>
            <person name="Sun W."/>
        </authorList>
    </citation>
    <scope>NUCLEOTIDE SEQUENCE [LARGE SCALE GENOMIC DNA]</scope>
    <source>
        <strain evidence="4">cv. Malutang</strain>
    </source>
</reference>
<evidence type="ECO:0000259" key="2">
    <source>
        <dbReference type="Pfam" id="PF14392"/>
    </source>
</evidence>
<protein>
    <recommendedName>
        <fullName evidence="2">Zinc knuckle CX2CX4HX4C domain-containing protein</fullName>
    </recommendedName>
</protein>
<feature type="compositionally biased region" description="Polar residues" evidence="1">
    <location>
        <begin position="506"/>
        <end position="517"/>
    </location>
</feature>
<dbReference type="Proteomes" id="UP000323000">
    <property type="component" value="Chromosome 10"/>
</dbReference>